<evidence type="ECO:0000313" key="2">
    <source>
        <dbReference type="EMBL" id="MTW33944.1"/>
    </source>
</evidence>
<name>A0ABW9SUC5_9BURK</name>
<sequence>MPEVSTVRLYLLRLVYLIISCGLAVVVWPGVLHHAQPWTLSTGVVRCMLTAFSLLCILGLRYPLQMLPVLMWELMWKVIWMLAIALPAWRSGQIDEATISTLYECAGVIIIPLAMPWRYVYARYLQQPGDRWKPLRA</sequence>
<keyword evidence="1" id="KW-0812">Transmembrane</keyword>
<evidence type="ECO:0000256" key="1">
    <source>
        <dbReference type="SAM" id="Phobius"/>
    </source>
</evidence>
<gene>
    <name evidence="2" type="ORF">GM655_14110</name>
</gene>
<accession>A0ABW9SUC5</accession>
<keyword evidence="3" id="KW-1185">Reference proteome</keyword>
<evidence type="ECO:0008006" key="4">
    <source>
        <dbReference type="Google" id="ProtNLM"/>
    </source>
</evidence>
<reference evidence="2 3" key="1">
    <citation type="submission" date="2019-11" db="EMBL/GenBank/DDBJ databases">
        <title>Type strains purchased from KCTC, JCM and DSMZ.</title>
        <authorList>
            <person name="Lu H."/>
        </authorList>
    </citation>
    <scope>NUCLEOTIDE SEQUENCE [LARGE SCALE GENOMIC DNA]</scope>
    <source>
        <strain evidence="2 3">DSM 103461</strain>
    </source>
</reference>
<evidence type="ECO:0000313" key="3">
    <source>
        <dbReference type="Proteomes" id="UP000735592"/>
    </source>
</evidence>
<feature type="transmembrane region" description="Helical" evidence="1">
    <location>
        <begin position="101"/>
        <end position="121"/>
    </location>
</feature>
<dbReference type="Proteomes" id="UP000735592">
    <property type="component" value="Unassembled WGS sequence"/>
</dbReference>
<feature type="transmembrane region" description="Helical" evidence="1">
    <location>
        <begin position="43"/>
        <end position="62"/>
    </location>
</feature>
<organism evidence="2 3">
    <name type="scientific">Pseudoduganella danionis</name>
    <dbReference type="NCBI Taxonomy" id="1890295"/>
    <lineage>
        <taxon>Bacteria</taxon>
        <taxon>Pseudomonadati</taxon>
        <taxon>Pseudomonadota</taxon>
        <taxon>Betaproteobacteria</taxon>
        <taxon>Burkholderiales</taxon>
        <taxon>Oxalobacteraceae</taxon>
        <taxon>Telluria group</taxon>
        <taxon>Pseudoduganella</taxon>
    </lineage>
</organism>
<feature type="transmembrane region" description="Helical" evidence="1">
    <location>
        <begin position="69"/>
        <end position="89"/>
    </location>
</feature>
<dbReference type="RefSeq" id="WP_155435275.1">
    <property type="nucleotide sequence ID" value="NZ_JBHLXK010000005.1"/>
</dbReference>
<comment type="caution">
    <text evidence="2">The sequence shown here is derived from an EMBL/GenBank/DDBJ whole genome shotgun (WGS) entry which is preliminary data.</text>
</comment>
<proteinExistence type="predicted"/>
<protein>
    <recommendedName>
        <fullName evidence="4">DUF2069 domain-containing protein</fullName>
    </recommendedName>
</protein>
<keyword evidence="1" id="KW-1133">Transmembrane helix</keyword>
<dbReference type="EMBL" id="WNKW01000003">
    <property type="protein sequence ID" value="MTW33944.1"/>
    <property type="molecule type" value="Genomic_DNA"/>
</dbReference>
<keyword evidence="1" id="KW-0472">Membrane</keyword>
<feature type="transmembrane region" description="Helical" evidence="1">
    <location>
        <begin position="12"/>
        <end position="31"/>
    </location>
</feature>